<dbReference type="AlphaFoldDB" id="M0DWV6"/>
<protein>
    <submittedName>
        <fullName evidence="1">LtrC-like protein</fullName>
    </submittedName>
</protein>
<dbReference type="PATRIC" id="fig|1227465.4.peg.3352"/>
<comment type="caution">
    <text evidence="1">The sequence shown here is derived from an EMBL/GenBank/DDBJ whole genome shotgun (WGS) entry which is preliminary data.</text>
</comment>
<evidence type="ECO:0000313" key="2">
    <source>
        <dbReference type="Proteomes" id="UP000011586"/>
    </source>
</evidence>
<gene>
    <name evidence="1" type="ORF">C463_17348</name>
</gene>
<proteinExistence type="predicted"/>
<dbReference type="EMBL" id="AOJK01000081">
    <property type="protein sequence ID" value="ELZ39207.1"/>
    <property type="molecule type" value="Genomic_DNA"/>
</dbReference>
<dbReference type="Proteomes" id="UP000011586">
    <property type="component" value="Unassembled WGS sequence"/>
</dbReference>
<evidence type="ECO:0000313" key="1">
    <source>
        <dbReference type="EMBL" id="ELZ39207.1"/>
    </source>
</evidence>
<keyword evidence="2" id="KW-1185">Reference proteome</keyword>
<name>M0DWV6_9EURY</name>
<accession>M0DWV6</accession>
<sequence>MGWAAGIVVLPMGGSMTESHAASGPVTFGDGDARADQMHQAIDQWLAELCDAVDAARASEQFQQWLDVQSRFHDYSHRNTFLITLQCPEATKVAGYRTWQDDFDRHVIEGESAIWIWAPIITSRCPECGDGPTYHEQNDCEYDDTPPDEWADGVVGFKPVPVFDVSQTEGEPLPQLETASEGDADGLVTALVEAATDLGVSVEIVDSEAWPHGDAAGVCRHVDGDPHVQVRSDDTAAVAGTLCHEYAHALLHDPADTVGKEAREREAEAVAYVVGQQFGLEMDGSARYLAAWSDDDSEQLLTRCERIREVSTRLIDAVDIG</sequence>
<organism evidence="1 2">
    <name type="scientific">Halorubrum californiense DSM 19288</name>
    <dbReference type="NCBI Taxonomy" id="1227465"/>
    <lineage>
        <taxon>Archaea</taxon>
        <taxon>Methanobacteriati</taxon>
        <taxon>Methanobacteriota</taxon>
        <taxon>Stenosarchaea group</taxon>
        <taxon>Halobacteria</taxon>
        <taxon>Halobacteriales</taxon>
        <taxon>Haloferacaceae</taxon>
        <taxon>Halorubrum</taxon>
    </lineage>
</organism>
<reference evidence="1 2" key="1">
    <citation type="journal article" date="2014" name="PLoS Genet.">
        <title>Phylogenetically driven sequencing of extremely halophilic archaea reveals strategies for static and dynamic osmo-response.</title>
        <authorList>
            <person name="Becker E.A."/>
            <person name="Seitzer P.M."/>
            <person name="Tritt A."/>
            <person name="Larsen D."/>
            <person name="Krusor M."/>
            <person name="Yao A.I."/>
            <person name="Wu D."/>
            <person name="Madern D."/>
            <person name="Eisen J.A."/>
            <person name="Darling A.E."/>
            <person name="Facciotti M.T."/>
        </authorList>
    </citation>
    <scope>NUCLEOTIDE SEQUENCE [LARGE SCALE GENOMIC DNA]</scope>
    <source>
        <strain evidence="1 2">DSM 19288</strain>
    </source>
</reference>